<evidence type="ECO:0000256" key="3">
    <source>
        <dbReference type="ARBA" id="ARBA00022618"/>
    </source>
</evidence>
<feature type="domain" description="Core-binding (CB)" evidence="11">
    <location>
        <begin position="1"/>
        <end position="76"/>
    </location>
</feature>
<dbReference type="Pfam" id="PF02899">
    <property type="entry name" value="Phage_int_SAM_1"/>
    <property type="match status" value="1"/>
</dbReference>
<dbReference type="Pfam" id="PF00589">
    <property type="entry name" value="Phage_integrase"/>
    <property type="match status" value="1"/>
</dbReference>
<evidence type="ECO:0000259" key="10">
    <source>
        <dbReference type="PROSITE" id="PS51898"/>
    </source>
</evidence>
<dbReference type="GO" id="GO:0051301">
    <property type="term" value="P:cell division"/>
    <property type="evidence" value="ECO:0007669"/>
    <property type="project" value="UniProtKB-KW"/>
</dbReference>
<keyword evidence="13" id="KW-1185">Reference proteome</keyword>
<keyword evidence="7" id="KW-0233">DNA recombination</keyword>
<dbReference type="InterPro" id="IPR011010">
    <property type="entry name" value="DNA_brk_join_enz"/>
</dbReference>
<gene>
    <name evidence="12" type="ORF">DFR56_11286</name>
</gene>
<organism evidence="12 13">
    <name type="scientific">Pseudogracilibacillus auburnensis</name>
    <dbReference type="NCBI Taxonomy" id="1494959"/>
    <lineage>
        <taxon>Bacteria</taxon>
        <taxon>Bacillati</taxon>
        <taxon>Bacillota</taxon>
        <taxon>Bacilli</taxon>
        <taxon>Bacillales</taxon>
        <taxon>Bacillaceae</taxon>
        <taxon>Pseudogracilibacillus</taxon>
    </lineage>
</organism>
<evidence type="ECO:0000256" key="8">
    <source>
        <dbReference type="ARBA" id="ARBA00023306"/>
    </source>
</evidence>
<dbReference type="InterPro" id="IPR044068">
    <property type="entry name" value="CB"/>
</dbReference>
<reference evidence="12 13" key="1">
    <citation type="submission" date="2018-05" db="EMBL/GenBank/DDBJ databases">
        <title>Genomic Encyclopedia of Type Strains, Phase IV (KMG-IV): sequencing the most valuable type-strain genomes for metagenomic binning, comparative biology and taxonomic classification.</title>
        <authorList>
            <person name="Goeker M."/>
        </authorList>
    </citation>
    <scope>NUCLEOTIDE SEQUENCE [LARGE SCALE GENOMIC DNA]</scope>
    <source>
        <strain evidence="12 13">DSM 28556</strain>
    </source>
</reference>
<keyword evidence="2" id="KW-0963">Cytoplasm</keyword>
<dbReference type="InterPro" id="IPR004107">
    <property type="entry name" value="Integrase_SAM-like_N"/>
</dbReference>
<dbReference type="GO" id="GO:0005737">
    <property type="term" value="C:cytoplasm"/>
    <property type="evidence" value="ECO:0007669"/>
    <property type="project" value="UniProtKB-SubCell"/>
</dbReference>
<dbReference type="GO" id="GO:0006310">
    <property type="term" value="P:DNA recombination"/>
    <property type="evidence" value="ECO:0007669"/>
    <property type="project" value="UniProtKB-KW"/>
</dbReference>
<evidence type="ECO:0000313" key="12">
    <source>
        <dbReference type="EMBL" id="PXW85108.1"/>
    </source>
</evidence>
<dbReference type="PANTHER" id="PTHR30349:SF77">
    <property type="entry name" value="TYROSINE RECOMBINASE XERC"/>
    <property type="match status" value="1"/>
</dbReference>
<keyword evidence="8" id="KW-0131">Cell cycle</keyword>
<evidence type="ECO:0000313" key="13">
    <source>
        <dbReference type="Proteomes" id="UP000247978"/>
    </source>
</evidence>
<evidence type="ECO:0000256" key="4">
    <source>
        <dbReference type="ARBA" id="ARBA00022829"/>
    </source>
</evidence>
<dbReference type="InterPro" id="IPR013762">
    <property type="entry name" value="Integrase-like_cat_sf"/>
</dbReference>
<dbReference type="Gene3D" id="1.10.443.10">
    <property type="entry name" value="Intergrase catalytic core"/>
    <property type="match status" value="1"/>
</dbReference>
<keyword evidence="5" id="KW-0229">DNA integration</keyword>
<evidence type="ECO:0000256" key="6">
    <source>
        <dbReference type="ARBA" id="ARBA00023125"/>
    </source>
</evidence>
<keyword evidence="3" id="KW-0132">Cell division</keyword>
<keyword evidence="4" id="KW-0159">Chromosome partition</keyword>
<dbReference type="Proteomes" id="UP000247978">
    <property type="component" value="Unassembled WGS sequence"/>
</dbReference>
<comment type="subcellular location">
    <subcellularLocation>
        <location evidence="1">Cytoplasm</location>
    </subcellularLocation>
</comment>
<dbReference type="InterPro" id="IPR010998">
    <property type="entry name" value="Integrase_recombinase_N"/>
</dbReference>
<evidence type="ECO:0000256" key="7">
    <source>
        <dbReference type="ARBA" id="ARBA00023172"/>
    </source>
</evidence>
<evidence type="ECO:0000256" key="2">
    <source>
        <dbReference type="ARBA" id="ARBA00022490"/>
    </source>
</evidence>
<dbReference type="InterPro" id="IPR002104">
    <property type="entry name" value="Integrase_catalytic"/>
</dbReference>
<evidence type="ECO:0000256" key="9">
    <source>
        <dbReference type="PROSITE-ProRule" id="PRU01248"/>
    </source>
</evidence>
<accession>A0A2V3VWQ2</accession>
<protein>
    <submittedName>
        <fullName evidence="12">Integrase/recombinase XerD</fullName>
    </submittedName>
</protein>
<dbReference type="GO" id="GO:0007059">
    <property type="term" value="P:chromosome segregation"/>
    <property type="evidence" value="ECO:0007669"/>
    <property type="project" value="UniProtKB-KW"/>
</dbReference>
<comment type="caution">
    <text evidence="12">The sequence shown here is derived from an EMBL/GenBank/DDBJ whole genome shotgun (WGS) entry which is preliminary data.</text>
</comment>
<dbReference type="AlphaFoldDB" id="A0A2V3VWQ2"/>
<dbReference type="PROSITE" id="PS51900">
    <property type="entry name" value="CB"/>
    <property type="match status" value="1"/>
</dbReference>
<proteinExistence type="predicted"/>
<keyword evidence="6 9" id="KW-0238">DNA-binding</keyword>
<dbReference type="GO" id="GO:0015074">
    <property type="term" value="P:DNA integration"/>
    <property type="evidence" value="ECO:0007669"/>
    <property type="project" value="UniProtKB-KW"/>
</dbReference>
<dbReference type="EMBL" id="QJJQ01000012">
    <property type="protein sequence ID" value="PXW85108.1"/>
    <property type="molecule type" value="Genomic_DNA"/>
</dbReference>
<dbReference type="Gene3D" id="1.10.150.130">
    <property type="match status" value="1"/>
</dbReference>
<dbReference type="PROSITE" id="PS51898">
    <property type="entry name" value="TYR_RECOMBINASE"/>
    <property type="match status" value="1"/>
</dbReference>
<dbReference type="GO" id="GO:0003677">
    <property type="term" value="F:DNA binding"/>
    <property type="evidence" value="ECO:0007669"/>
    <property type="project" value="UniProtKB-UniRule"/>
</dbReference>
<dbReference type="InterPro" id="IPR050090">
    <property type="entry name" value="Tyrosine_recombinase_XerCD"/>
</dbReference>
<evidence type="ECO:0000256" key="5">
    <source>
        <dbReference type="ARBA" id="ARBA00022908"/>
    </source>
</evidence>
<sequence length="284" mass="33571">MQVEKNYSDNTLRSYAYDLELFHQFLVNHNRSLKMHEQSSSTSRRFIQEQILKHQIQPRTLQRRISCLKSFSKYALQENWLKNDFMANVQVPKSDQKLPVYMSLSQLQQLFSFLEQDVGDFSLRNETMFKLLATTGMRRQELVDLTWEQIDFDTNTFRVIGKRRKERLLPLHDIVVPLLIAYKKSMPAHRTYPTEPIFLSYRGTQIDPRGLSVFKKLLKQAGLPPERFSLHHLRHTFATILLNEEDVDLKVLQELLGHESLSTTGMYTHINMKQKRKVMSAWKL</sequence>
<dbReference type="PANTHER" id="PTHR30349">
    <property type="entry name" value="PHAGE INTEGRASE-RELATED"/>
    <property type="match status" value="1"/>
</dbReference>
<dbReference type="SUPFAM" id="SSF56349">
    <property type="entry name" value="DNA breaking-rejoining enzymes"/>
    <property type="match status" value="1"/>
</dbReference>
<feature type="domain" description="Tyr recombinase" evidence="10">
    <location>
        <begin position="97"/>
        <end position="280"/>
    </location>
</feature>
<name>A0A2V3VWQ2_9BACI</name>
<evidence type="ECO:0000259" key="11">
    <source>
        <dbReference type="PROSITE" id="PS51900"/>
    </source>
</evidence>
<evidence type="ECO:0000256" key="1">
    <source>
        <dbReference type="ARBA" id="ARBA00004496"/>
    </source>
</evidence>